<name>A0A918HNY1_9ACTN</name>
<dbReference type="AlphaFoldDB" id="A0A918HNY1"/>
<dbReference type="EMBL" id="BMSA01000036">
    <property type="protein sequence ID" value="GGT89763.1"/>
    <property type="molecule type" value="Genomic_DNA"/>
</dbReference>
<accession>A0A918HNY1</accession>
<organism evidence="1 2">
    <name type="scientific">Streptomyces phaeofaciens</name>
    <dbReference type="NCBI Taxonomy" id="68254"/>
    <lineage>
        <taxon>Bacteria</taxon>
        <taxon>Bacillati</taxon>
        <taxon>Actinomycetota</taxon>
        <taxon>Actinomycetes</taxon>
        <taxon>Kitasatosporales</taxon>
        <taxon>Streptomycetaceae</taxon>
        <taxon>Streptomyces</taxon>
    </lineage>
</organism>
<reference evidence="1" key="1">
    <citation type="journal article" date="2014" name="Int. J. Syst. Evol. Microbiol.">
        <title>Complete genome sequence of Corynebacterium casei LMG S-19264T (=DSM 44701T), isolated from a smear-ripened cheese.</title>
        <authorList>
            <consortium name="US DOE Joint Genome Institute (JGI-PGF)"/>
            <person name="Walter F."/>
            <person name="Albersmeier A."/>
            <person name="Kalinowski J."/>
            <person name="Ruckert C."/>
        </authorList>
    </citation>
    <scope>NUCLEOTIDE SEQUENCE</scope>
    <source>
        <strain evidence="1">JCM 4125</strain>
    </source>
</reference>
<evidence type="ECO:0000313" key="1">
    <source>
        <dbReference type="EMBL" id="GGT89763.1"/>
    </source>
</evidence>
<protein>
    <submittedName>
        <fullName evidence="1">Uncharacterized protein</fullName>
    </submittedName>
</protein>
<sequence>MDASVWVGAAFGLVGTGVGGGLSIWSSAIAQRQQAVRAREERQQVLASTAVEAALAELLEVQRDARRAGPLDEARQLLLHERVLHVQVLMQRVPDAALRSRVRENTLLMPLSPPEDTRTSQERRVDIMLLCADAIACLGAYLRAEPPPPPVERLQTLRRLWPFDGIAPEESVFMYEADS</sequence>
<keyword evidence="2" id="KW-1185">Reference proteome</keyword>
<dbReference type="RefSeq" id="WP_189717550.1">
    <property type="nucleotide sequence ID" value="NZ_BMSA01000036.1"/>
</dbReference>
<evidence type="ECO:0000313" key="2">
    <source>
        <dbReference type="Proteomes" id="UP000646776"/>
    </source>
</evidence>
<dbReference type="Proteomes" id="UP000646776">
    <property type="component" value="Unassembled WGS sequence"/>
</dbReference>
<proteinExistence type="predicted"/>
<reference evidence="1" key="2">
    <citation type="submission" date="2020-09" db="EMBL/GenBank/DDBJ databases">
        <authorList>
            <person name="Sun Q."/>
            <person name="Ohkuma M."/>
        </authorList>
    </citation>
    <scope>NUCLEOTIDE SEQUENCE</scope>
    <source>
        <strain evidence="1">JCM 4125</strain>
    </source>
</reference>
<gene>
    <name evidence="1" type="ORF">GCM10010226_79960</name>
</gene>
<comment type="caution">
    <text evidence="1">The sequence shown here is derived from an EMBL/GenBank/DDBJ whole genome shotgun (WGS) entry which is preliminary data.</text>
</comment>